<evidence type="ECO:0000256" key="1">
    <source>
        <dbReference type="ARBA" id="ARBA00001947"/>
    </source>
</evidence>
<keyword evidence="2" id="KW-0479">Metal-binding</keyword>
<keyword evidence="3" id="KW-0378">Hydrolase</keyword>
<protein>
    <submittedName>
        <fullName evidence="6">Creatininase family protein</fullName>
    </submittedName>
</protein>
<dbReference type="GO" id="GO:0016811">
    <property type="term" value="F:hydrolase activity, acting on carbon-nitrogen (but not peptide) bonds, in linear amides"/>
    <property type="evidence" value="ECO:0007669"/>
    <property type="project" value="TreeGrafter"/>
</dbReference>
<evidence type="ECO:0000256" key="2">
    <source>
        <dbReference type="ARBA" id="ARBA00022723"/>
    </source>
</evidence>
<sequence length="282" mass="30710">MRIETSTWPAVKRYFDEGNDLIILAVGSTEEHGRHNPLGVDTIAPNYLLDLIEAADPSILIAPTVPYGAADDLVGYPGTLSIGYRLLYEVVGRLCDQLYDYGARRFVLLNGHGPNIKPLSQVGEELDRRGCRCALMNWWLMAGEINPAWRGGHGAGEETSAMLAVDPALVDMSELEGERGEMGIVNDVSDALPSDGWSNVLYKGVHVGMPRDAVRYASNGWIGPDHAKTASKEWGDAMMRGTADYIVDFLQEFRRCPLPEPLPVRSAGAPGTFAEKPGAIRA</sequence>
<dbReference type="InterPro" id="IPR024087">
    <property type="entry name" value="Creatininase-like_sf"/>
</dbReference>
<reference evidence="6" key="2">
    <citation type="submission" date="2021-04" db="EMBL/GenBank/DDBJ databases">
        <authorList>
            <person name="Gilroy R."/>
        </authorList>
    </citation>
    <scope>NUCLEOTIDE SEQUENCE</scope>
    <source>
        <strain evidence="6">ChiHjej12B11-14209</strain>
    </source>
</reference>
<comment type="caution">
    <text evidence="6">The sequence shown here is derived from an EMBL/GenBank/DDBJ whole genome shotgun (WGS) entry which is preliminary data.</text>
</comment>
<dbReference type="EMBL" id="DXBM01000025">
    <property type="protein sequence ID" value="HIZ45884.1"/>
    <property type="molecule type" value="Genomic_DNA"/>
</dbReference>
<evidence type="ECO:0000256" key="3">
    <source>
        <dbReference type="ARBA" id="ARBA00022801"/>
    </source>
</evidence>
<proteinExistence type="inferred from homology"/>
<dbReference type="InterPro" id="IPR003785">
    <property type="entry name" value="Creatininase/forma_Hydrolase"/>
</dbReference>
<evidence type="ECO:0000313" key="6">
    <source>
        <dbReference type="EMBL" id="HIZ45884.1"/>
    </source>
</evidence>
<gene>
    <name evidence="6" type="ORF">IAA19_02555</name>
</gene>
<dbReference type="PANTHER" id="PTHR35005">
    <property type="entry name" value="3-DEHYDRO-SCYLLO-INOSOSE HYDROLASE"/>
    <property type="match status" value="1"/>
</dbReference>
<evidence type="ECO:0000256" key="4">
    <source>
        <dbReference type="ARBA" id="ARBA00022833"/>
    </source>
</evidence>
<reference evidence="6" key="1">
    <citation type="journal article" date="2021" name="PeerJ">
        <title>Extensive microbial diversity within the chicken gut microbiome revealed by metagenomics and culture.</title>
        <authorList>
            <person name="Gilroy R."/>
            <person name="Ravi A."/>
            <person name="Getino M."/>
            <person name="Pursley I."/>
            <person name="Horton D.L."/>
            <person name="Alikhan N.F."/>
            <person name="Baker D."/>
            <person name="Gharbi K."/>
            <person name="Hall N."/>
            <person name="Watson M."/>
            <person name="Adriaenssens E.M."/>
            <person name="Foster-Nyarko E."/>
            <person name="Jarju S."/>
            <person name="Secka A."/>
            <person name="Antonio M."/>
            <person name="Oren A."/>
            <person name="Chaudhuri R.R."/>
            <person name="La Ragione R."/>
            <person name="Hildebrand F."/>
            <person name="Pallen M.J."/>
        </authorList>
    </citation>
    <scope>NUCLEOTIDE SEQUENCE</scope>
    <source>
        <strain evidence="6">ChiHjej12B11-14209</strain>
    </source>
</reference>
<dbReference type="GO" id="GO:0046872">
    <property type="term" value="F:metal ion binding"/>
    <property type="evidence" value="ECO:0007669"/>
    <property type="project" value="UniProtKB-KW"/>
</dbReference>
<accession>A0A9D2EXW8</accession>
<evidence type="ECO:0000256" key="5">
    <source>
        <dbReference type="ARBA" id="ARBA00024029"/>
    </source>
</evidence>
<dbReference type="PANTHER" id="PTHR35005:SF1">
    <property type="entry name" value="2-AMINO-5-FORMYLAMINO-6-RIBOSYLAMINOPYRIMIDIN-4(3H)-ONE 5'-MONOPHOSPHATE DEFORMYLASE"/>
    <property type="match status" value="1"/>
</dbReference>
<dbReference type="SUPFAM" id="SSF102215">
    <property type="entry name" value="Creatininase"/>
    <property type="match status" value="1"/>
</dbReference>
<dbReference type="AlphaFoldDB" id="A0A9D2EXW8"/>
<dbReference type="GO" id="GO:0009231">
    <property type="term" value="P:riboflavin biosynthetic process"/>
    <property type="evidence" value="ECO:0007669"/>
    <property type="project" value="TreeGrafter"/>
</dbReference>
<keyword evidence="4" id="KW-0862">Zinc</keyword>
<dbReference type="Proteomes" id="UP000824062">
    <property type="component" value="Unassembled WGS sequence"/>
</dbReference>
<comment type="similarity">
    <text evidence="5">Belongs to the creatininase superfamily.</text>
</comment>
<organism evidence="6 7">
    <name type="scientific">Candidatus Olsenella pullistercoris</name>
    <dbReference type="NCBI Taxonomy" id="2838712"/>
    <lineage>
        <taxon>Bacteria</taxon>
        <taxon>Bacillati</taxon>
        <taxon>Actinomycetota</taxon>
        <taxon>Coriobacteriia</taxon>
        <taxon>Coriobacteriales</taxon>
        <taxon>Atopobiaceae</taxon>
        <taxon>Olsenella</taxon>
    </lineage>
</organism>
<comment type="cofactor">
    <cofactor evidence="1">
        <name>Zn(2+)</name>
        <dbReference type="ChEBI" id="CHEBI:29105"/>
    </cofactor>
</comment>
<evidence type="ECO:0000313" key="7">
    <source>
        <dbReference type="Proteomes" id="UP000824062"/>
    </source>
</evidence>
<dbReference type="Gene3D" id="3.40.50.10310">
    <property type="entry name" value="Creatininase"/>
    <property type="match status" value="1"/>
</dbReference>
<dbReference type="Pfam" id="PF02633">
    <property type="entry name" value="Creatininase"/>
    <property type="match status" value="1"/>
</dbReference>
<name>A0A9D2EXW8_9ACTN</name>